<dbReference type="Proteomes" id="UP000467840">
    <property type="component" value="Chromosome 16"/>
</dbReference>
<gene>
    <name evidence="8" type="ORF">GH714_013860</name>
</gene>
<accession>A0A6A6LNU7</accession>
<dbReference type="EMBL" id="JAAGAX010000009">
    <property type="protein sequence ID" value="KAF2303112.1"/>
    <property type="molecule type" value="Genomic_DNA"/>
</dbReference>
<evidence type="ECO:0000256" key="2">
    <source>
        <dbReference type="ARBA" id="ARBA00022729"/>
    </source>
</evidence>
<feature type="domain" description="Serine-threonine/tyrosine-protein kinase catalytic" evidence="7">
    <location>
        <begin position="35"/>
        <end position="109"/>
    </location>
</feature>
<evidence type="ECO:0000256" key="6">
    <source>
        <dbReference type="SAM" id="MobiDB-lite"/>
    </source>
</evidence>
<keyword evidence="1" id="KW-0812">Transmembrane</keyword>
<keyword evidence="4" id="KW-0472">Membrane</keyword>
<evidence type="ECO:0000313" key="8">
    <source>
        <dbReference type="EMBL" id="KAF2303112.1"/>
    </source>
</evidence>
<dbReference type="AlphaFoldDB" id="A0A6A6LNU7"/>
<dbReference type="PANTHER" id="PTHR46084:SF1">
    <property type="entry name" value="PROTEIN MALE DISCOVERER 2"/>
    <property type="match status" value="1"/>
</dbReference>
<keyword evidence="2" id="KW-0732">Signal</keyword>
<evidence type="ECO:0000256" key="3">
    <source>
        <dbReference type="ARBA" id="ARBA00022989"/>
    </source>
</evidence>
<evidence type="ECO:0000313" key="9">
    <source>
        <dbReference type="Proteomes" id="UP000467840"/>
    </source>
</evidence>
<dbReference type="GO" id="GO:0012505">
    <property type="term" value="C:endomembrane system"/>
    <property type="evidence" value="ECO:0007669"/>
    <property type="project" value="UniProtKB-SubCell"/>
</dbReference>
<dbReference type="InterPro" id="IPR011009">
    <property type="entry name" value="Kinase-like_dom_sf"/>
</dbReference>
<proteinExistence type="predicted"/>
<sequence length="202" mass="22397">MAEISFLPQDSSKSKSSSDNESAHSTLPPLADVEKNVYCFGILLLESFLEISNTWKNKGPSKNCIGYLIDPTLKSFKNNELDLICKTIQECIQPDPRQRPTMKDITSKLREVIAISPDQATPRHSVLGFPKLNRAELETACEDFSNIIDTLAGCIVYKGTLSSGVEIAVASSLVASSKDWSKNAEMSYRKKVYLFVVTELKI</sequence>
<dbReference type="SUPFAM" id="SSF56112">
    <property type="entry name" value="Protein kinase-like (PK-like)"/>
    <property type="match status" value="1"/>
</dbReference>
<dbReference type="InterPro" id="IPR001245">
    <property type="entry name" value="Ser-Thr/Tyr_kinase_cat_dom"/>
</dbReference>
<evidence type="ECO:0000256" key="1">
    <source>
        <dbReference type="ARBA" id="ARBA00022692"/>
    </source>
</evidence>
<reference evidence="8 9" key="1">
    <citation type="journal article" date="2020" name="Mol. Plant">
        <title>The Chromosome-Based Rubber Tree Genome Provides New Insights into Spurge Genome Evolution and Rubber Biosynthesis.</title>
        <authorList>
            <person name="Liu J."/>
            <person name="Shi C."/>
            <person name="Shi C.C."/>
            <person name="Li W."/>
            <person name="Zhang Q.J."/>
            <person name="Zhang Y."/>
            <person name="Li K."/>
            <person name="Lu H.F."/>
            <person name="Shi C."/>
            <person name="Zhu S.T."/>
            <person name="Xiao Z.Y."/>
            <person name="Nan H."/>
            <person name="Yue Y."/>
            <person name="Zhu X.G."/>
            <person name="Wu Y."/>
            <person name="Hong X.N."/>
            <person name="Fan G.Y."/>
            <person name="Tong Y."/>
            <person name="Zhang D."/>
            <person name="Mao C.L."/>
            <person name="Liu Y.L."/>
            <person name="Hao S.J."/>
            <person name="Liu W.Q."/>
            <person name="Lv M.Q."/>
            <person name="Zhang H.B."/>
            <person name="Liu Y."/>
            <person name="Hu-Tang G.R."/>
            <person name="Wang J.P."/>
            <person name="Wang J.H."/>
            <person name="Sun Y.H."/>
            <person name="Ni S.B."/>
            <person name="Chen W.B."/>
            <person name="Zhang X.C."/>
            <person name="Jiao Y.N."/>
            <person name="Eichler E.E."/>
            <person name="Li G.H."/>
            <person name="Liu X."/>
            <person name="Gao L.Z."/>
        </authorList>
    </citation>
    <scope>NUCLEOTIDE SEQUENCE [LARGE SCALE GENOMIC DNA]</scope>
    <source>
        <strain evidence="9">cv. GT1</strain>
        <tissue evidence="8">Leaf</tissue>
    </source>
</reference>
<dbReference type="GO" id="GO:0004672">
    <property type="term" value="F:protein kinase activity"/>
    <property type="evidence" value="ECO:0007669"/>
    <property type="project" value="InterPro"/>
</dbReference>
<name>A0A6A6LNU7_HEVBR</name>
<comment type="subcellular location">
    <subcellularLocation>
        <location evidence="5">Endomembrane system</location>
        <topology evidence="5">Single-pass type I membrane protein</topology>
    </subcellularLocation>
</comment>
<keyword evidence="9" id="KW-1185">Reference proteome</keyword>
<organism evidence="8 9">
    <name type="scientific">Hevea brasiliensis</name>
    <name type="common">Para rubber tree</name>
    <name type="synonym">Siphonia brasiliensis</name>
    <dbReference type="NCBI Taxonomy" id="3981"/>
    <lineage>
        <taxon>Eukaryota</taxon>
        <taxon>Viridiplantae</taxon>
        <taxon>Streptophyta</taxon>
        <taxon>Embryophyta</taxon>
        <taxon>Tracheophyta</taxon>
        <taxon>Spermatophyta</taxon>
        <taxon>Magnoliopsida</taxon>
        <taxon>eudicotyledons</taxon>
        <taxon>Gunneridae</taxon>
        <taxon>Pentapetalae</taxon>
        <taxon>rosids</taxon>
        <taxon>fabids</taxon>
        <taxon>Malpighiales</taxon>
        <taxon>Euphorbiaceae</taxon>
        <taxon>Crotonoideae</taxon>
        <taxon>Micrandreae</taxon>
        <taxon>Hevea</taxon>
    </lineage>
</organism>
<evidence type="ECO:0000259" key="7">
    <source>
        <dbReference type="Pfam" id="PF07714"/>
    </source>
</evidence>
<protein>
    <recommendedName>
        <fullName evidence="7">Serine-threonine/tyrosine-protein kinase catalytic domain-containing protein</fullName>
    </recommendedName>
</protein>
<dbReference type="Pfam" id="PF07714">
    <property type="entry name" value="PK_Tyr_Ser-Thr"/>
    <property type="match status" value="1"/>
</dbReference>
<feature type="compositionally biased region" description="Basic and acidic residues" evidence="6">
    <location>
        <begin position="12"/>
        <end position="22"/>
    </location>
</feature>
<evidence type="ECO:0000256" key="5">
    <source>
        <dbReference type="ARBA" id="ARBA00046288"/>
    </source>
</evidence>
<keyword evidence="3" id="KW-1133">Transmembrane helix</keyword>
<evidence type="ECO:0000256" key="4">
    <source>
        <dbReference type="ARBA" id="ARBA00023136"/>
    </source>
</evidence>
<dbReference type="Gene3D" id="1.10.510.10">
    <property type="entry name" value="Transferase(Phosphotransferase) domain 1"/>
    <property type="match status" value="1"/>
</dbReference>
<feature type="region of interest" description="Disordered" evidence="6">
    <location>
        <begin position="1"/>
        <end position="27"/>
    </location>
</feature>
<comment type="caution">
    <text evidence="8">The sequence shown here is derived from an EMBL/GenBank/DDBJ whole genome shotgun (WGS) entry which is preliminary data.</text>
</comment>
<dbReference type="PANTHER" id="PTHR46084">
    <property type="entry name" value="PROTEIN MALE DISCOVERER 2"/>
    <property type="match status" value="1"/>
</dbReference>